<sequence>KYYELTQQGKDMVCQMNAYWQAISNVTDSIEKG</sequence>
<accession>X1VHT0</accession>
<dbReference type="EMBL" id="BARW01031859">
    <property type="protein sequence ID" value="GAJ06980.1"/>
    <property type="molecule type" value="Genomic_DNA"/>
</dbReference>
<dbReference type="AlphaFoldDB" id="X1VHT0"/>
<organism evidence="1">
    <name type="scientific">marine sediment metagenome</name>
    <dbReference type="NCBI Taxonomy" id="412755"/>
    <lineage>
        <taxon>unclassified sequences</taxon>
        <taxon>metagenomes</taxon>
        <taxon>ecological metagenomes</taxon>
    </lineage>
</organism>
<reference evidence="1" key="1">
    <citation type="journal article" date="2014" name="Front. Microbiol.">
        <title>High frequency of phylogenetically diverse reductive dehalogenase-homologous genes in deep subseafloor sedimentary metagenomes.</title>
        <authorList>
            <person name="Kawai M."/>
            <person name="Futagami T."/>
            <person name="Toyoda A."/>
            <person name="Takaki Y."/>
            <person name="Nishi S."/>
            <person name="Hori S."/>
            <person name="Arai W."/>
            <person name="Tsubouchi T."/>
            <person name="Morono Y."/>
            <person name="Uchiyama I."/>
            <person name="Ito T."/>
            <person name="Fujiyama A."/>
            <person name="Inagaki F."/>
            <person name="Takami H."/>
        </authorList>
    </citation>
    <scope>NUCLEOTIDE SEQUENCE</scope>
    <source>
        <strain evidence="1">Expedition CK06-06</strain>
    </source>
</reference>
<feature type="non-terminal residue" evidence="1">
    <location>
        <position position="1"/>
    </location>
</feature>
<comment type="caution">
    <text evidence="1">The sequence shown here is derived from an EMBL/GenBank/DDBJ whole genome shotgun (WGS) entry which is preliminary data.</text>
</comment>
<evidence type="ECO:0000313" key="1">
    <source>
        <dbReference type="EMBL" id="GAJ06980.1"/>
    </source>
</evidence>
<proteinExistence type="predicted"/>
<name>X1VHT0_9ZZZZ</name>
<protein>
    <submittedName>
        <fullName evidence="1">Uncharacterized protein</fullName>
    </submittedName>
</protein>
<gene>
    <name evidence="1" type="ORF">S12H4_50566</name>
</gene>